<dbReference type="Pfam" id="PF13508">
    <property type="entry name" value="Acetyltransf_7"/>
    <property type="match status" value="1"/>
</dbReference>
<dbReference type="PANTHER" id="PTHR43800:SF1">
    <property type="entry name" value="PEPTIDYL-LYSINE N-ACETYLTRANSFERASE YJAB"/>
    <property type="match status" value="1"/>
</dbReference>
<evidence type="ECO:0000256" key="2">
    <source>
        <dbReference type="ARBA" id="ARBA00023315"/>
    </source>
</evidence>
<evidence type="ECO:0000313" key="4">
    <source>
        <dbReference type="EMBL" id="SHG31996.1"/>
    </source>
</evidence>
<dbReference type="Gene3D" id="3.40.630.30">
    <property type="match status" value="1"/>
</dbReference>
<sequence length="149" mass="17240">MPPFSLRPAEARDAAALTDLFLRSRADAMPYLFRPYTDAETATWMSAHVLPTHEVHVAVDDGTIVGFVAVRGEELAHLYVDPAAQGRGVGTTLLDRAKRDRRRLELFVFQRNERAREFYYRHGFRLVDRNDGSRNEEREPDARYFWTGR</sequence>
<dbReference type="PANTHER" id="PTHR43800">
    <property type="entry name" value="PEPTIDYL-LYSINE N-ACETYLTRANSFERASE YJAB"/>
    <property type="match status" value="1"/>
</dbReference>
<dbReference type="CDD" id="cd04301">
    <property type="entry name" value="NAT_SF"/>
    <property type="match status" value="1"/>
</dbReference>
<organism evidence="4 5">
    <name type="scientific">Streptoalloteichus hindustanus</name>
    <dbReference type="NCBI Taxonomy" id="2017"/>
    <lineage>
        <taxon>Bacteria</taxon>
        <taxon>Bacillati</taxon>
        <taxon>Actinomycetota</taxon>
        <taxon>Actinomycetes</taxon>
        <taxon>Pseudonocardiales</taxon>
        <taxon>Pseudonocardiaceae</taxon>
        <taxon>Streptoalloteichus</taxon>
    </lineage>
</organism>
<keyword evidence="5" id="KW-1185">Reference proteome</keyword>
<reference evidence="4 5" key="1">
    <citation type="submission" date="2016-11" db="EMBL/GenBank/DDBJ databases">
        <authorList>
            <person name="Jaros S."/>
            <person name="Januszkiewicz K."/>
            <person name="Wedrychowicz H."/>
        </authorList>
    </citation>
    <scope>NUCLEOTIDE SEQUENCE [LARGE SCALE GENOMIC DNA]</scope>
    <source>
        <strain evidence="4 5">DSM 44523</strain>
    </source>
</reference>
<keyword evidence="1 4" id="KW-0808">Transferase</keyword>
<keyword evidence="2" id="KW-0012">Acyltransferase</keyword>
<evidence type="ECO:0000259" key="3">
    <source>
        <dbReference type="PROSITE" id="PS51186"/>
    </source>
</evidence>
<protein>
    <submittedName>
        <fullName evidence="4">Acetyltransferase (GNAT) domain-containing protein</fullName>
    </submittedName>
</protein>
<dbReference type="PROSITE" id="PS51186">
    <property type="entry name" value="GNAT"/>
    <property type="match status" value="1"/>
</dbReference>
<dbReference type="InterPro" id="IPR016181">
    <property type="entry name" value="Acyl_CoA_acyltransferase"/>
</dbReference>
<dbReference type="Proteomes" id="UP000184501">
    <property type="component" value="Unassembled WGS sequence"/>
</dbReference>
<evidence type="ECO:0000256" key="1">
    <source>
        <dbReference type="ARBA" id="ARBA00022679"/>
    </source>
</evidence>
<gene>
    <name evidence="4" type="ORF">SAMN05444320_10811</name>
</gene>
<accession>A0A1M5IUQ0</accession>
<dbReference type="STRING" id="2017.SAMN05444320_10811"/>
<proteinExistence type="predicted"/>
<name>A0A1M5IUQ0_STRHI</name>
<dbReference type="GO" id="GO:0016747">
    <property type="term" value="F:acyltransferase activity, transferring groups other than amino-acyl groups"/>
    <property type="evidence" value="ECO:0007669"/>
    <property type="project" value="InterPro"/>
</dbReference>
<dbReference type="SUPFAM" id="SSF55729">
    <property type="entry name" value="Acyl-CoA N-acyltransferases (Nat)"/>
    <property type="match status" value="1"/>
</dbReference>
<dbReference type="InterPro" id="IPR000182">
    <property type="entry name" value="GNAT_dom"/>
</dbReference>
<evidence type="ECO:0000313" key="5">
    <source>
        <dbReference type="Proteomes" id="UP000184501"/>
    </source>
</evidence>
<dbReference type="AlphaFoldDB" id="A0A1M5IUQ0"/>
<dbReference type="EMBL" id="FQVN01000008">
    <property type="protein sequence ID" value="SHG31996.1"/>
    <property type="molecule type" value="Genomic_DNA"/>
</dbReference>
<dbReference type="RefSeq" id="WP_073486916.1">
    <property type="nucleotide sequence ID" value="NZ_FQVN01000008.1"/>
</dbReference>
<feature type="domain" description="N-acetyltransferase" evidence="3">
    <location>
        <begin position="4"/>
        <end position="149"/>
    </location>
</feature>